<reference evidence="1" key="2">
    <citation type="submission" date="2020-11" db="EMBL/GenBank/DDBJ databases">
        <authorList>
            <consortium name="DOE Joint Genome Institute"/>
            <person name="Kuo A."/>
            <person name="Miyauchi S."/>
            <person name="Kiss E."/>
            <person name="Drula E."/>
            <person name="Kohler A."/>
            <person name="Sanchez-Garcia M."/>
            <person name="Andreopoulos B."/>
            <person name="Barry K.W."/>
            <person name="Bonito G."/>
            <person name="Buee M."/>
            <person name="Carver A."/>
            <person name="Chen C."/>
            <person name="Cichocki N."/>
            <person name="Clum A."/>
            <person name="Culley D."/>
            <person name="Crous P.W."/>
            <person name="Fauchery L."/>
            <person name="Girlanda M."/>
            <person name="Hayes R."/>
            <person name="Keri Z."/>
            <person name="Labutti K."/>
            <person name="Lipzen A."/>
            <person name="Lombard V."/>
            <person name="Magnuson J."/>
            <person name="Maillard F."/>
            <person name="Morin E."/>
            <person name="Murat C."/>
            <person name="Nolan M."/>
            <person name="Ohm R."/>
            <person name="Pangilinan J."/>
            <person name="Pereira M."/>
            <person name="Perotto S."/>
            <person name="Peter M."/>
            <person name="Riley R."/>
            <person name="Sitrit Y."/>
            <person name="Stielow B."/>
            <person name="Szollosi G."/>
            <person name="Zifcakova L."/>
            <person name="Stursova M."/>
            <person name="Spatafora J.W."/>
            <person name="Tedersoo L."/>
            <person name="Vaario L.-M."/>
            <person name="Yamada A."/>
            <person name="Yan M."/>
            <person name="Wang P."/>
            <person name="Xu J."/>
            <person name="Bruns T."/>
            <person name="Baldrian P."/>
            <person name="Vilgalys R."/>
            <person name="Henrissat B."/>
            <person name="Grigoriev I.V."/>
            <person name="Hibbett D."/>
            <person name="Nagy L.G."/>
            <person name="Martin F.M."/>
        </authorList>
    </citation>
    <scope>NUCLEOTIDE SEQUENCE</scope>
    <source>
        <strain evidence="1">UH-Tt-Lm1</strain>
    </source>
</reference>
<evidence type="ECO:0000313" key="2">
    <source>
        <dbReference type="Proteomes" id="UP000736335"/>
    </source>
</evidence>
<protein>
    <submittedName>
        <fullName evidence="1">Uncharacterized protein</fullName>
    </submittedName>
</protein>
<feature type="non-terminal residue" evidence="1">
    <location>
        <position position="1"/>
    </location>
</feature>
<organism evidence="1 2">
    <name type="scientific">Thelephora terrestris</name>
    <dbReference type="NCBI Taxonomy" id="56493"/>
    <lineage>
        <taxon>Eukaryota</taxon>
        <taxon>Fungi</taxon>
        <taxon>Dikarya</taxon>
        <taxon>Basidiomycota</taxon>
        <taxon>Agaricomycotina</taxon>
        <taxon>Agaricomycetes</taxon>
        <taxon>Thelephorales</taxon>
        <taxon>Thelephoraceae</taxon>
        <taxon>Thelephora</taxon>
    </lineage>
</organism>
<dbReference type="OrthoDB" id="2158839at2759"/>
<sequence>CHICLGRHPHPTAKCQATELWSGGKARCSRASNGRIINGRGSVLCTDWQRPTGCTDPSGKHLHECSGCGSHEHGANSCPEAQT</sequence>
<comment type="caution">
    <text evidence="1">The sequence shown here is derived from an EMBL/GenBank/DDBJ whole genome shotgun (WGS) entry which is preliminary data.</text>
</comment>
<dbReference type="AlphaFoldDB" id="A0A9P6HCR0"/>
<proteinExistence type="predicted"/>
<evidence type="ECO:0000313" key="1">
    <source>
        <dbReference type="EMBL" id="KAF9782952.1"/>
    </source>
</evidence>
<dbReference type="Proteomes" id="UP000736335">
    <property type="component" value="Unassembled WGS sequence"/>
</dbReference>
<dbReference type="EMBL" id="WIUZ02000011">
    <property type="protein sequence ID" value="KAF9782952.1"/>
    <property type="molecule type" value="Genomic_DNA"/>
</dbReference>
<reference evidence="1" key="1">
    <citation type="journal article" date="2020" name="Nat. Commun.">
        <title>Large-scale genome sequencing of mycorrhizal fungi provides insights into the early evolution of symbiotic traits.</title>
        <authorList>
            <person name="Miyauchi S."/>
            <person name="Kiss E."/>
            <person name="Kuo A."/>
            <person name="Drula E."/>
            <person name="Kohler A."/>
            <person name="Sanchez-Garcia M."/>
            <person name="Morin E."/>
            <person name="Andreopoulos B."/>
            <person name="Barry K.W."/>
            <person name="Bonito G."/>
            <person name="Buee M."/>
            <person name="Carver A."/>
            <person name="Chen C."/>
            <person name="Cichocki N."/>
            <person name="Clum A."/>
            <person name="Culley D."/>
            <person name="Crous P.W."/>
            <person name="Fauchery L."/>
            <person name="Girlanda M."/>
            <person name="Hayes R.D."/>
            <person name="Keri Z."/>
            <person name="LaButti K."/>
            <person name="Lipzen A."/>
            <person name="Lombard V."/>
            <person name="Magnuson J."/>
            <person name="Maillard F."/>
            <person name="Murat C."/>
            <person name="Nolan M."/>
            <person name="Ohm R.A."/>
            <person name="Pangilinan J."/>
            <person name="Pereira M.F."/>
            <person name="Perotto S."/>
            <person name="Peter M."/>
            <person name="Pfister S."/>
            <person name="Riley R."/>
            <person name="Sitrit Y."/>
            <person name="Stielow J.B."/>
            <person name="Szollosi G."/>
            <person name="Zifcakova L."/>
            <person name="Stursova M."/>
            <person name="Spatafora J.W."/>
            <person name="Tedersoo L."/>
            <person name="Vaario L.M."/>
            <person name="Yamada A."/>
            <person name="Yan M."/>
            <person name="Wang P."/>
            <person name="Xu J."/>
            <person name="Bruns T."/>
            <person name="Baldrian P."/>
            <person name="Vilgalys R."/>
            <person name="Dunand C."/>
            <person name="Henrissat B."/>
            <person name="Grigoriev I.V."/>
            <person name="Hibbett D."/>
            <person name="Nagy L.G."/>
            <person name="Martin F.M."/>
        </authorList>
    </citation>
    <scope>NUCLEOTIDE SEQUENCE</scope>
    <source>
        <strain evidence="1">UH-Tt-Lm1</strain>
    </source>
</reference>
<name>A0A9P6HCR0_9AGAM</name>
<keyword evidence="2" id="KW-1185">Reference proteome</keyword>
<accession>A0A9P6HCR0</accession>
<gene>
    <name evidence="1" type="ORF">BJ322DRAFT_1008803</name>
</gene>